<name>A0AA90PJ91_9HELI</name>
<evidence type="ECO:0000256" key="1">
    <source>
        <dbReference type="ARBA" id="ARBA00022723"/>
    </source>
</evidence>
<feature type="binding site" evidence="3">
    <location>
        <position position="79"/>
    </location>
    <ligand>
        <name>Mg(2+)</name>
        <dbReference type="ChEBI" id="CHEBI:18420"/>
        <label>1</label>
        <note>catalytic</note>
    </ligand>
</feature>
<dbReference type="InterPro" id="IPR000760">
    <property type="entry name" value="Inositol_monophosphatase-like"/>
</dbReference>
<reference evidence="5 7" key="1">
    <citation type="submission" date="2023-07" db="EMBL/GenBank/DDBJ databases">
        <title>Unpublished Manusciprt.</title>
        <authorList>
            <person name="Aydin F."/>
            <person name="Tarhane S."/>
            <person name="Saticioglu I.B."/>
            <person name="Karakaya E."/>
            <person name="Abay S."/>
            <person name="Guran O."/>
            <person name="Bozkurt E."/>
            <person name="Uzum N."/>
            <person name="Olgun K."/>
            <person name="Jablonski D."/>
        </authorList>
    </citation>
    <scope>NUCLEOTIDE SEQUENCE</scope>
    <source>
        <strain evidence="7">faydin-H75</strain>
        <strain evidence="5">Faydin-H76</strain>
    </source>
</reference>
<evidence type="ECO:0000256" key="2">
    <source>
        <dbReference type="ARBA" id="ARBA00022842"/>
    </source>
</evidence>
<evidence type="ECO:0000313" key="5">
    <source>
        <dbReference type="EMBL" id="MDP2538846.1"/>
    </source>
</evidence>
<dbReference type="EMBL" id="JAUPEV010000003">
    <property type="protein sequence ID" value="MDO7252803.1"/>
    <property type="molecule type" value="Genomic_DNA"/>
</dbReference>
<dbReference type="InterPro" id="IPR020583">
    <property type="entry name" value="Inositol_monoP_metal-BS"/>
</dbReference>
<dbReference type="Pfam" id="PF00459">
    <property type="entry name" value="Inositol_P"/>
    <property type="match status" value="1"/>
</dbReference>
<keyword evidence="2 3" id="KW-0460">Magnesium</keyword>
<keyword evidence="1 3" id="KW-0479">Metal-binding</keyword>
<evidence type="ECO:0000256" key="3">
    <source>
        <dbReference type="PIRSR" id="PIRSR600760-2"/>
    </source>
</evidence>
<feature type="binding site" evidence="3">
    <location>
        <position position="200"/>
    </location>
    <ligand>
        <name>Mg(2+)</name>
        <dbReference type="ChEBI" id="CHEBI:18420"/>
        <label>1</label>
        <note>catalytic</note>
    </ligand>
</feature>
<sequence>MSDFIQASIRSSKQIIEMLSQRKPQYMKKHRIGAGGDISLGADLLSEEIFMEYFLELGSVDSEESGYIQGKGSDIIVLDPLDGSDNYLSNIPYYGASIALCDENRHTKEAIVINFCTQIAHYSDGNGIKYINLNSDLEISKNQTLPKCGIFEKSYSNPLLCTKMYEQKMKFRSLGAIALSLASAHDVNFVFFAGNIREYDCKAGLFLCNGLWIKKSDSFLLVSKNKQIFDIITKIAED</sequence>
<gene>
    <name evidence="4" type="ORF">Q5I04_02605</name>
    <name evidence="5" type="ORF">Q5I06_03535</name>
</gene>
<dbReference type="SUPFAM" id="SSF56655">
    <property type="entry name" value="Carbohydrate phosphatase"/>
    <property type="match status" value="1"/>
</dbReference>
<dbReference type="PROSITE" id="PS00629">
    <property type="entry name" value="IMP_1"/>
    <property type="match status" value="1"/>
</dbReference>
<dbReference type="Proteomes" id="UP001177258">
    <property type="component" value="Unassembled WGS sequence"/>
</dbReference>
<feature type="binding site" evidence="3">
    <location>
        <position position="81"/>
    </location>
    <ligand>
        <name>Mg(2+)</name>
        <dbReference type="ChEBI" id="CHEBI:18420"/>
        <label>1</label>
        <note>catalytic</note>
    </ligand>
</feature>
<dbReference type="Proteomes" id="UP001240777">
    <property type="component" value="Unassembled WGS sequence"/>
</dbReference>
<dbReference type="Gene3D" id="3.30.540.10">
    <property type="entry name" value="Fructose-1,6-Bisphosphatase, subunit A, domain 1"/>
    <property type="match status" value="1"/>
</dbReference>
<keyword evidence="7" id="KW-1185">Reference proteome</keyword>
<dbReference type="GO" id="GO:0046872">
    <property type="term" value="F:metal ion binding"/>
    <property type="evidence" value="ECO:0007669"/>
    <property type="project" value="UniProtKB-KW"/>
</dbReference>
<organism evidence="5 6">
    <name type="scientific">Helicobacter cappadocius</name>
    <dbReference type="NCBI Taxonomy" id="3063998"/>
    <lineage>
        <taxon>Bacteria</taxon>
        <taxon>Pseudomonadati</taxon>
        <taxon>Campylobacterota</taxon>
        <taxon>Epsilonproteobacteria</taxon>
        <taxon>Campylobacterales</taxon>
        <taxon>Helicobacteraceae</taxon>
        <taxon>Helicobacter</taxon>
    </lineage>
</organism>
<dbReference type="EMBL" id="JAUYZK010000004">
    <property type="protein sequence ID" value="MDP2538846.1"/>
    <property type="molecule type" value="Genomic_DNA"/>
</dbReference>
<reference evidence="4 6" key="3">
    <citation type="journal article" date="2024" name="Syst. Appl. Microbiol.">
        <title>Helicobacter cappadocius sp. nov., from lizards: The first psychrotrophic Helicobacter species.</title>
        <authorList>
            <person name="Aydin F."/>
            <person name="Tarhane S."/>
            <person name="Karakaya E."/>
            <person name="Abay S."/>
            <person name="Kayman T."/>
            <person name="Guran O."/>
            <person name="Bozkurt E."/>
            <person name="Uzum N."/>
            <person name="Avci A."/>
            <person name="Olgun K."/>
            <person name="Jablonski D."/>
            <person name="Guran C."/>
            <person name="Burcin Saticioglu I."/>
        </authorList>
    </citation>
    <scope>NUCLEOTIDE SEQUENCE [LARGE SCALE GENOMIC DNA]</scope>
    <source>
        <strain evidence="4">Faydin-H75</strain>
        <strain evidence="6">faydin-H76</strain>
    </source>
</reference>
<dbReference type="AlphaFoldDB" id="A0AA90PJ91"/>
<feature type="binding site" evidence="3">
    <location>
        <position position="63"/>
    </location>
    <ligand>
        <name>Mg(2+)</name>
        <dbReference type="ChEBI" id="CHEBI:18420"/>
        <label>1</label>
        <note>catalytic</note>
    </ligand>
</feature>
<evidence type="ECO:0000313" key="6">
    <source>
        <dbReference type="Proteomes" id="UP001177258"/>
    </source>
</evidence>
<feature type="binding site" evidence="3">
    <location>
        <position position="82"/>
    </location>
    <ligand>
        <name>Mg(2+)</name>
        <dbReference type="ChEBI" id="CHEBI:18420"/>
        <label>1</label>
        <note>catalytic</note>
    </ligand>
</feature>
<accession>A0AA90PJ91</accession>
<comment type="cofactor">
    <cofactor evidence="3">
        <name>Mg(2+)</name>
        <dbReference type="ChEBI" id="CHEBI:18420"/>
    </cofactor>
</comment>
<evidence type="ECO:0000313" key="4">
    <source>
        <dbReference type="EMBL" id="MDO7252803.1"/>
    </source>
</evidence>
<proteinExistence type="predicted"/>
<evidence type="ECO:0000313" key="7">
    <source>
        <dbReference type="Proteomes" id="UP001240777"/>
    </source>
</evidence>
<reference evidence="4" key="2">
    <citation type="submission" date="2023-07" db="EMBL/GenBank/DDBJ databases">
        <authorList>
            <person name="Aydin F."/>
            <person name="Tarhane S."/>
            <person name="Saticioglu I.B."/>
            <person name="Karakaya E."/>
            <person name="Abay S."/>
            <person name="Guran O."/>
            <person name="Bozkurt E."/>
            <person name="Uzum N."/>
            <person name="Olgun K."/>
            <person name="Jablonski D."/>
        </authorList>
    </citation>
    <scope>NUCLEOTIDE SEQUENCE</scope>
    <source>
        <strain evidence="4">Faydin-H75</strain>
    </source>
</reference>
<protein>
    <submittedName>
        <fullName evidence="5">Inositol monophosphatase family protein</fullName>
    </submittedName>
</protein>
<comment type="caution">
    <text evidence="5">The sequence shown here is derived from an EMBL/GenBank/DDBJ whole genome shotgun (WGS) entry which is preliminary data.</text>
</comment>
<dbReference type="RefSeq" id="WP_305516649.1">
    <property type="nucleotide sequence ID" value="NZ_JAUPEV010000003.1"/>
</dbReference>